<evidence type="ECO:0000313" key="6">
    <source>
        <dbReference type="Proteomes" id="UP000321577"/>
    </source>
</evidence>
<evidence type="ECO:0000256" key="1">
    <source>
        <dbReference type="SAM" id="MobiDB-lite"/>
    </source>
</evidence>
<keyword evidence="6" id="KW-1185">Reference proteome</keyword>
<dbReference type="Pfam" id="PF18676">
    <property type="entry name" value="MBG_2"/>
    <property type="match status" value="1"/>
</dbReference>
<feature type="chain" id="PRO_5022079389" evidence="2">
    <location>
        <begin position="26"/>
        <end position="1660"/>
    </location>
</feature>
<accession>A0A512MI51</accession>
<dbReference type="InterPro" id="IPR011043">
    <property type="entry name" value="Gal_Oxase/kelch_b-propeller"/>
</dbReference>
<feature type="compositionally biased region" description="Basic and acidic residues" evidence="1">
    <location>
        <begin position="1651"/>
        <end position="1660"/>
    </location>
</feature>
<dbReference type="RefSeq" id="WP_146856262.1">
    <property type="nucleotide sequence ID" value="NZ_BKAG01000098.1"/>
</dbReference>
<evidence type="ECO:0000256" key="2">
    <source>
        <dbReference type="SAM" id="SignalP"/>
    </source>
</evidence>
<feature type="domain" description="Rax2-like C-terminal" evidence="3">
    <location>
        <begin position="249"/>
        <end position="335"/>
    </location>
</feature>
<sequence length="1660" mass="171138">MSLFTRFCGLASLTPFLLVLTAAHAGTPSAPVSSPGIIPFSELGARATAEDRSGSTGITPGAEGGGAVLRSGFQKLAGEVTAAGLWLRSTESTAAAGGTLHLRADSVGRAGGVQSSLAQTGAVTSDTTHARWARPGLVEEYSVSADGVRQDFILPAAPAGQGDLSVDLALSGARAEARSSGVRLTMDVSERVLLYSRLRVVDARGRLLRARLSVPAPTRLRVQVQDTGAQYPLRIDPTFSDADWVSISPGMAGVDGTVSAIVVDGSGNLYVGGNFTRAGNVQASCIVRWDGSSWSALGSGVQGGSVTSLAMMGGHLYVAGAFSAAGDLEAQNIARWDGTTWSTLGSGLDLEVYALAVSGSALYVGGAFSSAGGKEAAGIARWSSGKWSPLGAGVSGVVNAIAVRGSSVYAGGSFDRAGSVDAAHIARWNGSTWSALGSGTDYDITSLALIGSTLYAGGSFTMAGDVEAANIAQWNGRAWSALGTGLDSVVYVLAVKDDQLYAGGGFTSLGGEIPASVARWDGSTWTSVCSEVQGGIYALAFQGNELHIGGSFDRTGDTWVGNISRYKADAWSVVGPGINSYVYALAVSGSHLYAGGTFTQIGDVRADHIARWDGSTWSPLGSGLQGWMVSAITVDGSDVYVGGDFHTAGDQSASNIAQWNGSTWSALGQGTSGNVQALAFSGGYLYAAGEFLHADDTLVYHIARWDGEAWSSVGGGMNMFGYVRALAVSGTDLYAGGIFTSAGGTPASRVARWDGHTWSALSSGVSGVVSSLAVDGTDLYVGGRNLTSAGSVPVKNIARWDGTFWSALGMGVQGSFNEVAAMAVHDGSLYVGGLFDYAGTTPASCIARWDGSTWFPLGSGLRGGVTSLAVGPGDHLYVSGSFQSTHNVIGPDPVFSPYIIQANLNGAPDITVFGEEHLPSGAGRVSMGTVALPDAPVTRSLSINNLGTTTLNLTGTPRVTLRGSPAFTVPTQPTATITPNTDAGFQIAFDPATPGLHQASVTVASDDPDTPVYTIAVEGIGLAAPLAQTITFTPPAYVYESEYALQLVAEASSGLPVQFTLISGPATAASLQDGTLAHTGPGTIKVQASQPGGGLYKAATPVVRTIQVKPDPTPPSFVITSLLQRYDGQEKGVYVVGSETVDEITYKVGGVYTPTGPTDAGSYPVKVVAGTTTKTATLVITKAPLLIIPDDQQKAAGQPNPPLTYSVVSYDVYRDPQEVVFTKPPVLTTKATPTSPGGLYPITASGATAVNYSFIYLPAHLTVTTFAGDYEALLTGEDGHPVGKLSLTLTPGGQTFSARLITCADPATATVSFASGSLQAGPGGWQTTGSATTLVTSGSAKVPWRLNVTLPRFGPLTVHLLRDGNFIGRAKDGSKLLSLPASQTVPYAGTHTLLLEPALPAHLFVPAGSGWATATIGKNGGITYAGKLADGTAFTATTLPDEAPDPRHRLFLHPYKATRPQVWLAGSFSLTPHPVLAGRRHVPEGLLTWRKDIGLKDPLYRGLFGPVTTALLLDPWLPPSTKAPAVTLAQRLGLTGSSLGVTHEDTGSASHPDLPVRLSLGTVSATTASVSVLTPVANLTKWTTKTFSPANGTFTGSFELTDRVSQGSPLKRTVHFSGILRQPASAGDPLIGAGHYILPPPTSVPDPDNTWSRELRLTRP</sequence>
<feature type="region of interest" description="Disordered" evidence="1">
    <location>
        <begin position="1639"/>
        <end position="1660"/>
    </location>
</feature>
<feature type="signal peptide" evidence="2">
    <location>
        <begin position="1"/>
        <end position="25"/>
    </location>
</feature>
<dbReference type="InterPro" id="IPR041286">
    <property type="entry name" value="MBG_2"/>
</dbReference>
<dbReference type="Pfam" id="PF12768">
    <property type="entry name" value="Rax2"/>
    <property type="match status" value="1"/>
</dbReference>
<evidence type="ECO:0000259" key="3">
    <source>
        <dbReference type="Pfam" id="PF12768"/>
    </source>
</evidence>
<organism evidence="5 6">
    <name type="scientific">Brevifollis gellanilyticus</name>
    <dbReference type="NCBI Taxonomy" id="748831"/>
    <lineage>
        <taxon>Bacteria</taxon>
        <taxon>Pseudomonadati</taxon>
        <taxon>Verrucomicrobiota</taxon>
        <taxon>Verrucomicrobiia</taxon>
        <taxon>Verrucomicrobiales</taxon>
        <taxon>Verrucomicrobiaceae</taxon>
    </lineage>
</organism>
<dbReference type="SUPFAM" id="SSF50965">
    <property type="entry name" value="Galactose oxidase, central domain"/>
    <property type="match status" value="4"/>
</dbReference>
<dbReference type="InterPro" id="IPR024982">
    <property type="entry name" value="Rax2-like_C"/>
</dbReference>
<dbReference type="Proteomes" id="UP000321577">
    <property type="component" value="Unassembled WGS sequence"/>
</dbReference>
<feature type="domain" description="MBG" evidence="4">
    <location>
        <begin position="1186"/>
        <end position="1262"/>
    </location>
</feature>
<evidence type="ECO:0000259" key="4">
    <source>
        <dbReference type="Pfam" id="PF18676"/>
    </source>
</evidence>
<keyword evidence="2" id="KW-0732">Signal</keyword>
<proteinExistence type="predicted"/>
<reference evidence="5 6" key="1">
    <citation type="submission" date="2019-07" db="EMBL/GenBank/DDBJ databases">
        <title>Whole genome shotgun sequence of Brevifollis gellanilyticus NBRC 108608.</title>
        <authorList>
            <person name="Hosoyama A."/>
            <person name="Uohara A."/>
            <person name="Ohji S."/>
            <person name="Ichikawa N."/>
        </authorList>
    </citation>
    <scope>NUCLEOTIDE SEQUENCE [LARGE SCALE GENOMIC DNA]</scope>
    <source>
        <strain evidence="5 6">NBRC 108608</strain>
    </source>
</reference>
<name>A0A512MI51_9BACT</name>
<dbReference type="Gene3D" id="2.60.40.10">
    <property type="entry name" value="Immunoglobulins"/>
    <property type="match status" value="1"/>
</dbReference>
<evidence type="ECO:0000313" key="5">
    <source>
        <dbReference type="EMBL" id="GEP46415.1"/>
    </source>
</evidence>
<dbReference type="PANTHER" id="PTHR31778">
    <property type="entry name" value="BUD SITE SELECTION PROTEIN RAX2"/>
    <property type="match status" value="1"/>
</dbReference>
<gene>
    <name evidence="5" type="ORF">BGE01nite_57060</name>
</gene>
<dbReference type="PANTHER" id="PTHR31778:SF2">
    <property type="entry name" value="BUD SITE SELECTION PROTEIN RAX2"/>
    <property type="match status" value="1"/>
</dbReference>
<dbReference type="EMBL" id="BKAG01000098">
    <property type="protein sequence ID" value="GEP46415.1"/>
    <property type="molecule type" value="Genomic_DNA"/>
</dbReference>
<comment type="caution">
    <text evidence="5">The sequence shown here is derived from an EMBL/GenBank/DDBJ whole genome shotgun (WGS) entry which is preliminary data.</text>
</comment>
<dbReference type="OrthoDB" id="9761875at2"/>
<protein>
    <submittedName>
        <fullName evidence="5">Uncharacterized protein</fullName>
    </submittedName>
</protein>
<dbReference type="GO" id="GO:1902929">
    <property type="term" value="C:plasma membrane of growing cell tip"/>
    <property type="evidence" value="ECO:0007669"/>
    <property type="project" value="TreeGrafter"/>
</dbReference>
<dbReference type="InterPro" id="IPR013783">
    <property type="entry name" value="Ig-like_fold"/>
</dbReference>